<feature type="repeat" description="PPR" evidence="2">
    <location>
        <begin position="432"/>
        <end position="466"/>
    </location>
</feature>
<dbReference type="PROSITE" id="PS51375">
    <property type="entry name" value="PPR"/>
    <property type="match status" value="4"/>
</dbReference>
<evidence type="ECO:0000256" key="1">
    <source>
        <dbReference type="ARBA" id="ARBA00022737"/>
    </source>
</evidence>
<gene>
    <name evidence="5" type="ORF">SERLADRAFT_361210</name>
</gene>
<dbReference type="PANTHER" id="PTHR47934:SF6">
    <property type="entry name" value="MITOCHONDRIAL GROUP I INTRON SPLICING FACTOR CCM1-RELATED"/>
    <property type="match status" value="1"/>
</dbReference>
<reference evidence="5" key="1">
    <citation type="submission" date="2011-04" db="EMBL/GenBank/DDBJ databases">
        <title>Evolution of plant cell wall degrading machinery underlies the functional diversity of forest fungi.</title>
        <authorList>
            <consortium name="US DOE Joint Genome Institute (JGI-PGF)"/>
            <person name="Eastwood D.C."/>
            <person name="Floudas D."/>
            <person name="Binder M."/>
            <person name="Majcherczyk A."/>
            <person name="Schneider P."/>
            <person name="Aerts A."/>
            <person name="Asiegbu F.O."/>
            <person name="Baker S.E."/>
            <person name="Barry K."/>
            <person name="Bendiksby M."/>
            <person name="Blumentritt M."/>
            <person name="Coutinho P.M."/>
            <person name="Cullen D."/>
            <person name="Cullen D."/>
            <person name="Gathman A."/>
            <person name="Goodell B."/>
            <person name="Henrissat B."/>
            <person name="Ihrmark K."/>
            <person name="Kauserud H."/>
            <person name="Kohler A."/>
            <person name="LaButti K."/>
            <person name="Lapidus A."/>
            <person name="Lavin J.L."/>
            <person name="Lee Y.-H."/>
            <person name="Lindquist E."/>
            <person name="Lilly W."/>
            <person name="Lucas S."/>
            <person name="Morin E."/>
            <person name="Murat C."/>
            <person name="Oguiza J.A."/>
            <person name="Park J."/>
            <person name="Pisabarro A.G."/>
            <person name="Riley R."/>
            <person name="Rosling A."/>
            <person name="Salamov A."/>
            <person name="Schmidt O."/>
            <person name="Schmutz J."/>
            <person name="Skrede I."/>
            <person name="Stenlid J."/>
            <person name="Wiebenga A."/>
            <person name="Xie X."/>
            <person name="Kues U."/>
            <person name="Hibbett D.S."/>
            <person name="Hoffmeister D."/>
            <person name="Hogberg N."/>
            <person name="Martin F."/>
            <person name="Grigoriev I.V."/>
            <person name="Watkinson S.C."/>
        </authorList>
    </citation>
    <scope>NUCLEOTIDE SEQUENCE</scope>
    <source>
        <strain evidence="5">S7.9</strain>
    </source>
</reference>
<sequence>MLASSSRISLKRVTGGLRSSPVHINGAENVSRVLSHAQHRHSSTASLQPAPPPSASTRLRHKPWGFTPDTNYQGTQRRSAIARCQSEMARLGEMGRFADCLRLCKSMKNQNIQPTLLIYNSMLAAGSRDGFITEAWGIFEDMISMGIQPDRQSFHHLIHASRHQPSQYMWDVLHKMEGMDISPNEHTYGLIIERFTAASQLELALQFMNEMGNRGFPPELPTAQSMIKLAAQQSFPRLALDLAENFEATSVRRLDTETWMTCLHSSSEVLYAEGVLRCWQKLVQELKVVPGEGACLEVLQTAGRHGLPDLATDVIRVLRMMGVEWQEWHFAPLIESFCKVQKLKEAFGTLDIMRSNGIHPVAETTQPIFKAIAKDIDNVDGAWEILDELRNEGKVIDATAINTVIQAAISLGDLQRAVGAYKAFPDYGSKPNIETFNLLLSGCIAASHRELGNRLLLELKEASIKPDARTYERIIILCLTQASYEDAFFYLEEMKAQKFLPPISVYDSIIRTCVANGDARYSLALDEMKQCGYEVSRDLQRFISSGGKSNADIIRQARREGQQQSSS</sequence>
<protein>
    <recommendedName>
        <fullName evidence="4">Pentatricopeptide repeat-containing protein-mitochondrial domain-containing protein</fullName>
    </recommendedName>
</protein>
<evidence type="ECO:0000256" key="2">
    <source>
        <dbReference type="PROSITE-ProRule" id="PRU00708"/>
    </source>
</evidence>
<evidence type="ECO:0000256" key="3">
    <source>
        <dbReference type="SAM" id="MobiDB-lite"/>
    </source>
</evidence>
<dbReference type="InterPro" id="IPR057027">
    <property type="entry name" value="TPR_mt"/>
</dbReference>
<dbReference type="GO" id="GO:0007005">
    <property type="term" value="P:mitochondrion organization"/>
    <property type="evidence" value="ECO:0007669"/>
    <property type="project" value="TreeGrafter"/>
</dbReference>
<organism>
    <name type="scientific">Serpula lacrymans var. lacrymans (strain S7.9)</name>
    <name type="common">Dry rot fungus</name>
    <dbReference type="NCBI Taxonomy" id="578457"/>
    <lineage>
        <taxon>Eukaryota</taxon>
        <taxon>Fungi</taxon>
        <taxon>Dikarya</taxon>
        <taxon>Basidiomycota</taxon>
        <taxon>Agaricomycotina</taxon>
        <taxon>Agaricomycetes</taxon>
        <taxon>Agaricomycetidae</taxon>
        <taxon>Boletales</taxon>
        <taxon>Coniophorineae</taxon>
        <taxon>Serpulaceae</taxon>
        <taxon>Serpula</taxon>
    </lineage>
</organism>
<accession>F8NTF6</accession>
<feature type="region of interest" description="Disordered" evidence="3">
    <location>
        <begin position="34"/>
        <end position="72"/>
    </location>
</feature>
<dbReference type="GO" id="GO:0003729">
    <property type="term" value="F:mRNA binding"/>
    <property type="evidence" value="ECO:0007669"/>
    <property type="project" value="TreeGrafter"/>
</dbReference>
<dbReference type="AlphaFoldDB" id="F8NTF6"/>
<dbReference type="GO" id="GO:0006396">
    <property type="term" value="P:RNA processing"/>
    <property type="evidence" value="ECO:0007669"/>
    <property type="project" value="TreeGrafter"/>
</dbReference>
<dbReference type="GO" id="GO:0005739">
    <property type="term" value="C:mitochondrion"/>
    <property type="evidence" value="ECO:0007669"/>
    <property type="project" value="TreeGrafter"/>
</dbReference>
<feature type="domain" description="Pentatricopeptide repeat-containing protein-mitochondrial" evidence="4">
    <location>
        <begin position="292"/>
        <end position="424"/>
    </location>
</feature>
<dbReference type="HOGENOM" id="CLU_008514_2_0_1"/>
<dbReference type="RefSeq" id="XP_007317750.1">
    <property type="nucleotide sequence ID" value="XM_007317688.1"/>
</dbReference>
<evidence type="ECO:0000313" key="5">
    <source>
        <dbReference type="EMBL" id="EGO25628.1"/>
    </source>
</evidence>
<dbReference type="Gene3D" id="1.25.40.10">
    <property type="entry name" value="Tetratricopeptide repeat domain"/>
    <property type="match status" value="2"/>
</dbReference>
<feature type="repeat" description="PPR" evidence="2">
    <location>
        <begin position="184"/>
        <end position="218"/>
    </location>
</feature>
<dbReference type="InterPro" id="IPR002885">
    <property type="entry name" value="PPR_rpt"/>
</dbReference>
<proteinExistence type="predicted"/>
<dbReference type="Pfam" id="PF13812">
    <property type="entry name" value="PPR_3"/>
    <property type="match status" value="2"/>
</dbReference>
<dbReference type="KEGG" id="sla:SERLADRAFT_361210"/>
<feature type="repeat" description="PPR" evidence="2">
    <location>
        <begin position="115"/>
        <end position="149"/>
    </location>
</feature>
<dbReference type="EMBL" id="GL945433">
    <property type="protein sequence ID" value="EGO25628.1"/>
    <property type="molecule type" value="Genomic_DNA"/>
</dbReference>
<evidence type="ECO:0000259" key="4">
    <source>
        <dbReference type="Pfam" id="PF23276"/>
    </source>
</evidence>
<dbReference type="PANTHER" id="PTHR47934">
    <property type="entry name" value="PENTATRICOPEPTIDE REPEAT-CONTAINING PROTEIN PET309, MITOCHONDRIAL"/>
    <property type="match status" value="1"/>
</dbReference>
<dbReference type="InterPro" id="IPR051114">
    <property type="entry name" value="Mito_RNA_Proc_CCM1"/>
</dbReference>
<dbReference type="Pfam" id="PF23276">
    <property type="entry name" value="TPR_24"/>
    <property type="match status" value="1"/>
</dbReference>
<keyword evidence="1" id="KW-0677">Repeat</keyword>
<dbReference type="InterPro" id="IPR011990">
    <property type="entry name" value="TPR-like_helical_dom_sf"/>
</dbReference>
<feature type="repeat" description="PPR" evidence="2">
    <location>
        <begin position="326"/>
        <end position="360"/>
    </location>
</feature>
<dbReference type="GeneID" id="18809829"/>
<dbReference type="Proteomes" id="UP000008064">
    <property type="component" value="Unassembled WGS sequence"/>
</dbReference>
<dbReference type="NCBIfam" id="TIGR00756">
    <property type="entry name" value="PPR"/>
    <property type="match status" value="1"/>
</dbReference>
<dbReference type="OrthoDB" id="185373at2759"/>
<name>F8NTF6_SERL9</name>